<dbReference type="GO" id="GO:0005737">
    <property type="term" value="C:cytoplasm"/>
    <property type="evidence" value="ECO:0007669"/>
    <property type="project" value="TreeGrafter"/>
</dbReference>
<dbReference type="GO" id="GO:0030554">
    <property type="term" value="F:adenyl nucleotide binding"/>
    <property type="evidence" value="ECO:0007669"/>
    <property type="project" value="UniProtKB-ARBA"/>
</dbReference>
<dbReference type="RefSeq" id="WP_097382018.1">
    <property type="nucleotide sequence ID" value="NZ_NXNI01000002.1"/>
</dbReference>
<evidence type="ECO:0000259" key="8">
    <source>
        <dbReference type="SMART" id="SM00829"/>
    </source>
</evidence>
<dbReference type="SUPFAM" id="SSF50129">
    <property type="entry name" value="GroES-like"/>
    <property type="match status" value="1"/>
</dbReference>
<keyword evidence="5" id="KW-0560">Oxidoreductase</keyword>
<comment type="cofactor">
    <cofactor evidence="1 7">
        <name>Zn(2+)</name>
        <dbReference type="ChEBI" id="CHEBI:29105"/>
    </cofactor>
</comment>
<dbReference type="GO" id="GO:0004022">
    <property type="term" value="F:alcohol dehydrogenase (NAD+) activity"/>
    <property type="evidence" value="ECO:0007669"/>
    <property type="project" value="TreeGrafter"/>
</dbReference>
<dbReference type="GO" id="GO:0044281">
    <property type="term" value="P:small molecule metabolic process"/>
    <property type="evidence" value="ECO:0007669"/>
    <property type="project" value="UniProtKB-ARBA"/>
</dbReference>
<name>A0A2A5QQ69_9EURY</name>
<dbReference type="GO" id="GO:0008270">
    <property type="term" value="F:zinc ion binding"/>
    <property type="evidence" value="ECO:0007669"/>
    <property type="project" value="InterPro"/>
</dbReference>
<dbReference type="InterPro" id="IPR002328">
    <property type="entry name" value="ADH_Zn_CS"/>
</dbReference>
<dbReference type="InterPro" id="IPR013154">
    <property type="entry name" value="ADH-like_N"/>
</dbReference>
<dbReference type="PROSITE" id="PS00059">
    <property type="entry name" value="ADH_ZINC"/>
    <property type="match status" value="1"/>
</dbReference>
<evidence type="ECO:0000313" key="9">
    <source>
        <dbReference type="EMBL" id="PCR89001.1"/>
    </source>
</evidence>
<dbReference type="Gene3D" id="3.40.50.720">
    <property type="entry name" value="NAD(P)-binding Rossmann-like Domain"/>
    <property type="match status" value="1"/>
</dbReference>
<dbReference type="Proteomes" id="UP000219689">
    <property type="component" value="Unassembled WGS sequence"/>
</dbReference>
<dbReference type="FunFam" id="3.40.50.720:FF:000039">
    <property type="entry name" value="Alcohol dehydrogenase AdhP"/>
    <property type="match status" value="1"/>
</dbReference>
<feature type="domain" description="Enoyl reductase (ER)" evidence="8">
    <location>
        <begin position="10"/>
        <end position="332"/>
    </location>
</feature>
<dbReference type="InterPro" id="IPR020843">
    <property type="entry name" value="ER"/>
</dbReference>
<accession>A0A2A5QQ69</accession>
<evidence type="ECO:0000256" key="3">
    <source>
        <dbReference type="ARBA" id="ARBA00022723"/>
    </source>
</evidence>
<evidence type="ECO:0000256" key="5">
    <source>
        <dbReference type="ARBA" id="ARBA00023002"/>
    </source>
</evidence>
<sequence length="334" mass="35479">MKAVEVPSPGGAFEVVERERPEPEGDQVLIEVDACGVCHGDAAVKEGDFPGIDYPRIPGHEVAGHIDAVGSNVTEWEVDDRVCVGWHGGHCFVCDSCRRGDFTNCSSSEITGLTTNGGYAEYMVAPREAVARIPDELDAVSAGPLVCAGLTAYNSIRNMDVSPGDTVAVQGIGGVGHMGIQFGSEMGFETVGLSRGTEKRELAFDLGADHFIDTEETDPVDRLRELGGADLVLATAPSTAAIESIIGGLAENGDLLVVAAPHEPLEAPVSQLINARQSIHGWYSGHSRDAEDTLEFSSLQGVEPLIETYPLERAPDAYDAMMANDTRFRAVLEP</sequence>
<dbReference type="EMBL" id="NXNI01000002">
    <property type="protein sequence ID" value="PCR89001.1"/>
    <property type="molecule type" value="Genomic_DNA"/>
</dbReference>
<dbReference type="AlphaFoldDB" id="A0A2A5QQ69"/>
<keyword evidence="6" id="KW-0520">NAD</keyword>
<comment type="similarity">
    <text evidence="2 7">Belongs to the zinc-containing alcohol dehydrogenase family.</text>
</comment>
<dbReference type="PANTHER" id="PTHR42940">
    <property type="entry name" value="ALCOHOL DEHYDROGENASE 1-RELATED"/>
    <property type="match status" value="1"/>
</dbReference>
<dbReference type="SMART" id="SM00829">
    <property type="entry name" value="PKS_ER"/>
    <property type="match status" value="1"/>
</dbReference>
<dbReference type="GO" id="GO:0043168">
    <property type="term" value="F:anion binding"/>
    <property type="evidence" value="ECO:0007669"/>
    <property type="project" value="UniProtKB-ARBA"/>
</dbReference>
<evidence type="ECO:0000256" key="6">
    <source>
        <dbReference type="ARBA" id="ARBA00023027"/>
    </source>
</evidence>
<evidence type="ECO:0000256" key="4">
    <source>
        <dbReference type="ARBA" id="ARBA00022833"/>
    </source>
</evidence>
<evidence type="ECO:0000313" key="10">
    <source>
        <dbReference type="Proteomes" id="UP000219689"/>
    </source>
</evidence>
<gene>
    <name evidence="9" type="ORF">CP557_21275</name>
</gene>
<organism evidence="9 10">
    <name type="scientific">Natrinema ejinorense</name>
    <dbReference type="NCBI Taxonomy" id="373386"/>
    <lineage>
        <taxon>Archaea</taxon>
        <taxon>Methanobacteriati</taxon>
        <taxon>Methanobacteriota</taxon>
        <taxon>Stenosarchaea group</taxon>
        <taxon>Halobacteria</taxon>
        <taxon>Halobacteriales</taxon>
        <taxon>Natrialbaceae</taxon>
        <taxon>Natrinema</taxon>
    </lineage>
</organism>
<dbReference type="SUPFAM" id="SSF51735">
    <property type="entry name" value="NAD(P)-binding Rossmann-fold domains"/>
    <property type="match status" value="1"/>
</dbReference>
<keyword evidence="3 7" id="KW-0479">Metal-binding</keyword>
<proteinExistence type="inferred from homology"/>
<dbReference type="InterPro" id="IPR036291">
    <property type="entry name" value="NAD(P)-bd_dom_sf"/>
</dbReference>
<dbReference type="CDD" id="cd08296">
    <property type="entry name" value="CAD_like"/>
    <property type="match status" value="1"/>
</dbReference>
<dbReference type="Gene3D" id="3.90.180.10">
    <property type="entry name" value="Medium-chain alcohol dehydrogenases, catalytic domain"/>
    <property type="match status" value="1"/>
</dbReference>
<dbReference type="Pfam" id="PF08240">
    <property type="entry name" value="ADH_N"/>
    <property type="match status" value="1"/>
</dbReference>
<evidence type="ECO:0000256" key="1">
    <source>
        <dbReference type="ARBA" id="ARBA00001947"/>
    </source>
</evidence>
<evidence type="ECO:0000256" key="2">
    <source>
        <dbReference type="ARBA" id="ARBA00008072"/>
    </source>
</evidence>
<reference evidence="9 10" key="1">
    <citation type="submission" date="2017-09" db="EMBL/GenBank/DDBJ databases">
        <title>Genome sequences of Natrinema ejinorence JCM 13890T.</title>
        <authorList>
            <person name="Roh S.W."/>
            <person name="Kim Y.B."/>
            <person name="Kim J.Y."/>
        </authorList>
    </citation>
    <scope>NUCLEOTIDE SEQUENCE [LARGE SCALE GENOMIC DNA]</scope>
    <source>
        <strain evidence="9 10">JCM 13890</strain>
    </source>
</reference>
<keyword evidence="10" id="KW-1185">Reference proteome</keyword>
<comment type="caution">
    <text evidence="9">The sequence shown here is derived from an EMBL/GenBank/DDBJ whole genome shotgun (WGS) entry which is preliminary data.</text>
</comment>
<evidence type="ECO:0000256" key="7">
    <source>
        <dbReference type="RuleBase" id="RU361277"/>
    </source>
</evidence>
<dbReference type="PANTHER" id="PTHR42940:SF7">
    <property type="entry name" value="ALCOHOL DEHYDROGENASE-LIKE N-TERMINAL DOMAIN-CONTAINING PROTEIN"/>
    <property type="match status" value="1"/>
</dbReference>
<dbReference type="InterPro" id="IPR013149">
    <property type="entry name" value="ADH-like_C"/>
</dbReference>
<dbReference type="InterPro" id="IPR011032">
    <property type="entry name" value="GroES-like_sf"/>
</dbReference>
<keyword evidence="4 7" id="KW-0862">Zinc</keyword>
<protein>
    <submittedName>
        <fullName evidence="9">Alcohol dehydrogenase</fullName>
    </submittedName>
</protein>
<dbReference type="Pfam" id="PF00107">
    <property type="entry name" value="ADH_zinc_N"/>
    <property type="match status" value="1"/>
</dbReference>